<feature type="domain" description="Tryptophan synthase beta chain-like PALP" evidence="4">
    <location>
        <begin position="32"/>
        <end position="295"/>
    </location>
</feature>
<dbReference type="InterPro" id="IPR001926">
    <property type="entry name" value="TrpB-like_PALP"/>
</dbReference>
<dbReference type="SUPFAM" id="SSF53686">
    <property type="entry name" value="Tryptophan synthase beta subunit-like PLP-dependent enzymes"/>
    <property type="match status" value="1"/>
</dbReference>
<comment type="caution">
    <text evidence="5">The sequence shown here is derived from an EMBL/GenBank/DDBJ whole genome shotgun (WGS) entry which is preliminary data.</text>
</comment>
<comment type="similarity">
    <text evidence="2">Belongs to the ACC deaminase/D-cysteine desulfhydrase family.</text>
</comment>
<evidence type="ECO:0000313" key="5">
    <source>
        <dbReference type="EMBL" id="MFD2725396.1"/>
    </source>
</evidence>
<keyword evidence="6" id="KW-1185">Reference proteome</keyword>
<proteinExistence type="inferred from homology"/>
<sequence>MLFCVDLAISSQTVNFEFEHTRNQKIFLPFQSDVELYIKREDELHAFVSGNKYRKLKYNLKEAEKLGFDTLLTFGGAFSNHIASVALAGQILGFKAIGVIRGEELSAKIDSNPTLSFARQNGMRFKFVSRQTYREKTSERFLTELKSQFNNFYLIPEGGTNVLAVKGCEEILRDADDNFDFICCPVGTGGTISGLINCSKPSQQVLGFPALKGAFLQDDISKFVWKTNWELIRYYHFGGYAKVNAELVDFINQFKLENNIQLDPIYTGKMLFGISDLIKKQYFPAGSKILAIHTGGLQGIVGMNQVLKAKNLPLIEI</sequence>
<evidence type="ECO:0000313" key="6">
    <source>
        <dbReference type="Proteomes" id="UP001597476"/>
    </source>
</evidence>
<protein>
    <submittedName>
        <fullName evidence="5">1-aminocyclopropane-1-carboxylate deaminase/D-cysteine desulfhydrase</fullName>
    </submittedName>
</protein>
<evidence type="ECO:0000256" key="2">
    <source>
        <dbReference type="ARBA" id="ARBA00008639"/>
    </source>
</evidence>
<evidence type="ECO:0000259" key="4">
    <source>
        <dbReference type="Pfam" id="PF00291"/>
    </source>
</evidence>
<dbReference type="EMBL" id="JBHULY010000005">
    <property type="protein sequence ID" value="MFD2725396.1"/>
    <property type="molecule type" value="Genomic_DNA"/>
</dbReference>
<gene>
    <name evidence="5" type="ORF">ACFSR8_04160</name>
</gene>
<keyword evidence="3" id="KW-0663">Pyridoxal phosphate</keyword>
<dbReference type="Pfam" id="PF00291">
    <property type="entry name" value="PALP"/>
    <property type="match status" value="1"/>
</dbReference>
<name>A0ABW5T7W0_9FLAO</name>
<organism evidence="5 6">
    <name type="scientific">Hyunsoonleella rubra</name>
    <dbReference type="NCBI Taxonomy" id="1737062"/>
    <lineage>
        <taxon>Bacteria</taxon>
        <taxon>Pseudomonadati</taxon>
        <taxon>Bacteroidota</taxon>
        <taxon>Flavobacteriia</taxon>
        <taxon>Flavobacteriales</taxon>
        <taxon>Flavobacteriaceae</taxon>
    </lineage>
</organism>
<evidence type="ECO:0000256" key="1">
    <source>
        <dbReference type="ARBA" id="ARBA00001933"/>
    </source>
</evidence>
<dbReference type="InterPro" id="IPR027278">
    <property type="entry name" value="ACCD_DCysDesulf"/>
</dbReference>
<reference evidence="6" key="1">
    <citation type="journal article" date="2019" name="Int. J. Syst. Evol. Microbiol.">
        <title>The Global Catalogue of Microorganisms (GCM) 10K type strain sequencing project: providing services to taxonomists for standard genome sequencing and annotation.</title>
        <authorList>
            <consortium name="The Broad Institute Genomics Platform"/>
            <consortium name="The Broad Institute Genome Sequencing Center for Infectious Disease"/>
            <person name="Wu L."/>
            <person name="Ma J."/>
        </authorList>
    </citation>
    <scope>NUCLEOTIDE SEQUENCE [LARGE SCALE GENOMIC DNA]</scope>
    <source>
        <strain evidence="6">KCTC 42398</strain>
    </source>
</reference>
<evidence type="ECO:0000256" key="3">
    <source>
        <dbReference type="ARBA" id="ARBA00022898"/>
    </source>
</evidence>
<accession>A0ABW5T7W0</accession>
<dbReference type="Gene3D" id="3.40.50.1100">
    <property type="match status" value="2"/>
</dbReference>
<comment type="cofactor">
    <cofactor evidence="1">
        <name>pyridoxal 5'-phosphate</name>
        <dbReference type="ChEBI" id="CHEBI:597326"/>
    </cofactor>
</comment>
<dbReference type="PIRSF" id="PIRSF006278">
    <property type="entry name" value="ACCD_DCysDesulf"/>
    <property type="match status" value="1"/>
</dbReference>
<dbReference type="RefSeq" id="WP_380289307.1">
    <property type="nucleotide sequence ID" value="NZ_JBHULY010000005.1"/>
</dbReference>
<dbReference type="PANTHER" id="PTHR43780">
    <property type="entry name" value="1-AMINOCYCLOPROPANE-1-CARBOXYLATE DEAMINASE-RELATED"/>
    <property type="match status" value="1"/>
</dbReference>
<dbReference type="Proteomes" id="UP001597476">
    <property type="component" value="Unassembled WGS sequence"/>
</dbReference>
<dbReference type="PANTHER" id="PTHR43780:SF2">
    <property type="entry name" value="1-AMINOCYCLOPROPANE-1-CARBOXYLATE DEAMINASE-RELATED"/>
    <property type="match status" value="1"/>
</dbReference>
<dbReference type="InterPro" id="IPR036052">
    <property type="entry name" value="TrpB-like_PALP_sf"/>
</dbReference>